<accession>A0A8R1TW75</accession>
<dbReference type="AlphaFoldDB" id="A0A8R1TW75"/>
<dbReference type="EMBL" id="CMVM020000154">
    <property type="status" value="NOT_ANNOTATED_CDS"/>
    <property type="molecule type" value="Genomic_DNA"/>
</dbReference>
<proteinExistence type="predicted"/>
<reference evidence="2" key="1">
    <citation type="submission" date="2013-10" db="EMBL/GenBank/DDBJ databases">
        <title>Genome sequencing of Onchocerca volvulus.</title>
        <authorList>
            <person name="Cotton J."/>
            <person name="Tsai J."/>
            <person name="Stanley E."/>
            <person name="Tracey A."/>
            <person name="Holroyd N."/>
            <person name="Lustigman S."/>
            <person name="Berriman M."/>
        </authorList>
    </citation>
    <scope>NUCLEOTIDE SEQUENCE</scope>
</reference>
<sequence>MSSSTVASIQPAKTRLVFLLKEINTLVFESLDPNSSYEQQGNLYIARNQSVLDGEQGLFRIIHEGQEAIITLTRHKNETGQKLEKLLKGVRKEQKGMTFSPNHTVQLPQLPLPFFNGDPRQWRQFWSSFDAAVHSQTIPDIQKLNYLTRVPEEKRYKQC</sequence>
<dbReference type="Proteomes" id="UP000024404">
    <property type="component" value="Unassembled WGS sequence"/>
</dbReference>
<protein>
    <submittedName>
        <fullName evidence="1">Uncharacterized protein</fullName>
    </submittedName>
</protein>
<evidence type="ECO:0000313" key="1">
    <source>
        <dbReference type="EnsemblMetazoa" id="OVOC5304.1"/>
    </source>
</evidence>
<dbReference type="Pfam" id="PF03564">
    <property type="entry name" value="DUF1759"/>
    <property type="match status" value="1"/>
</dbReference>
<organism evidence="1 2">
    <name type="scientific">Onchocerca volvulus</name>
    <dbReference type="NCBI Taxonomy" id="6282"/>
    <lineage>
        <taxon>Eukaryota</taxon>
        <taxon>Metazoa</taxon>
        <taxon>Ecdysozoa</taxon>
        <taxon>Nematoda</taxon>
        <taxon>Chromadorea</taxon>
        <taxon>Rhabditida</taxon>
        <taxon>Spirurina</taxon>
        <taxon>Spiruromorpha</taxon>
        <taxon>Filarioidea</taxon>
        <taxon>Onchocercidae</taxon>
        <taxon>Onchocerca</taxon>
    </lineage>
</organism>
<dbReference type="InterPro" id="IPR005312">
    <property type="entry name" value="DUF1759"/>
</dbReference>
<evidence type="ECO:0000313" key="2">
    <source>
        <dbReference type="Proteomes" id="UP000024404"/>
    </source>
</evidence>
<reference evidence="1" key="2">
    <citation type="submission" date="2022-06" db="UniProtKB">
        <authorList>
            <consortium name="EnsemblMetazoa"/>
        </authorList>
    </citation>
    <scope>IDENTIFICATION</scope>
</reference>
<name>A0A8R1TW75_ONCVO</name>
<keyword evidence="2" id="KW-1185">Reference proteome</keyword>
<dbReference type="EnsemblMetazoa" id="OVOC5304.1">
    <property type="protein sequence ID" value="OVOC5304.1"/>
    <property type="gene ID" value="WBGene00242113"/>
</dbReference>